<evidence type="ECO:0000313" key="3">
    <source>
        <dbReference type="Proteomes" id="UP000325577"/>
    </source>
</evidence>
<reference evidence="2 3" key="1">
    <citation type="submission" date="2019-09" db="EMBL/GenBank/DDBJ databases">
        <title>A chromosome-level genome assembly of the Chinese tupelo Nyssa sinensis.</title>
        <authorList>
            <person name="Yang X."/>
            <person name="Kang M."/>
            <person name="Yang Y."/>
            <person name="Xiong H."/>
            <person name="Wang M."/>
            <person name="Zhang Z."/>
            <person name="Wang Z."/>
            <person name="Wu H."/>
            <person name="Ma T."/>
            <person name="Liu J."/>
            <person name="Xi Z."/>
        </authorList>
    </citation>
    <scope>NUCLEOTIDE SEQUENCE [LARGE SCALE GENOMIC DNA]</scope>
    <source>
        <strain evidence="2">J267</strain>
        <tissue evidence="2">Leaf</tissue>
    </source>
</reference>
<dbReference type="OrthoDB" id="1933744at2759"/>
<dbReference type="Proteomes" id="UP000325577">
    <property type="component" value="Linkage Group LG0"/>
</dbReference>
<organism evidence="2 3">
    <name type="scientific">Nyssa sinensis</name>
    <dbReference type="NCBI Taxonomy" id="561372"/>
    <lineage>
        <taxon>Eukaryota</taxon>
        <taxon>Viridiplantae</taxon>
        <taxon>Streptophyta</taxon>
        <taxon>Embryophyta</taxon>
        <taxon>Tracheophyta</taxon>
        <taxon>Spermatophyta</taxon>
        <taxon>Magnoliopsida</taxon>
        <taxon>eudicotyledons</taxon>
        <taxon>Gunneridae</taxon>
        <taxon>Pentapetalae</taxon>
        <taxon>asterids</taxon>
        <taxon>Cornales</taxon>
        <taxon>Nyssaceae</taxon>
        <taxon>Nyssa</taxon>
    </lineage>
</organism>
<dbReference type="EMBL" id="CM018031">
    <property type="protein sequence ID" value="KAA8548413.1"/>
    <property type="molecule type" value="Genomic_DNA"/>
</dbReference>
<evidence type="ECO:0000313" key="2">
    <source>
        <dbReference type="EMBL" id="KAA8548413.1"/>
    </source>
</evidence>
<dbReference type="PANTHER" id="PTHR31422">
    <property type="entry name" value="BNAANNG28530D PROTEIN"/>
    <property type="match status" value="1"/>
</dbReference>
<dbReference type="AlphaFoldDB" id="A0A5J5BYY0"/>
<accession>A0A5J5BYY0</accession>
<dbReference type="PANTHER" id="PTHR31422:SF3">
    <property type="entry name" value="GTD-BINDING DOMAIN-CONTAINING PROTEIN"/>
    <property type="match status" value="1"/>
</dbReference>
<keyword evidence="3" id="KW-1185">Reference proteome</keyword>
<name>A0A5J5BYY0_9ASTE</name>
<protein>
    <submittedName>
        <fullName evidence="2">Uncharacterized protein</fullName>
    </submittedName>
</protein>
<sequence>MSALDNERLKIDTEVGWLRERLRIVQEGKEKLNFSMDHRERGKIQLKLLEDIAHQLREIRQLTEPGKAARQASLPPPSSKVMSKKRRCRSVSIGVHKSS</sequence>
<proteinExistence type="predicted"/>
<feature type="region of interest" description="Disordered" evidence="1">
    <location>
        <begin position="63"/>
        <end position="99"/>
    </location>
</feature>
<evidence type="ECO:0000256" key="1">
    <source>
        <dbReference type="SAM" id="MobiDB-lite"/>
    </source>
</evidence>
<gene>
    <name evidence="2" type="ORF">F0562_000097</name>
</gene>